<feature type="transmembrane region" description="Helical" evidence="1">
    <location>
        <begin position="136"/>
        <end position="155"/>
    </location>
</feature>
<sequence length="179" mass="20055">MSRKLLINIHLYLAAFFTPVLLIMAISGGLYLMGIKGSYTEQQVFQGNSVKVDPSNKHLEDEVSKILASLNIDHSFDYAKKSGSTLYTRPTSKLHYVIQSNEDEVTVIERTPDFVKRLVELHKGHGPSWFKTFQKVMAAGLIFILITGLWLGLTSPMLKRQTWAISISGVLIFVLLASL</sequence>
<dbReference type="AlphaFoldDB" id="A0A316FZF8"/>
<proteinExistence type="predicted"/>
<keyword evidence="1" id="KW-1133">Transmembrane helix</keyword>
<accession>A0A316FZF8</accession>
<dbReference type="EMBL" id="QGGU01000002">
    <property type="protein sequence ID" value="PWK53949.1"/>
    <property type="molecule type" value="Genomic_DNA"/>
</dbReference>
<gene>
    <name evidence="2" type="ORF">C8D97_102341</name>
</gene>
<evidence type="ECO:0000256" key="1">
    <source>
        <dbReference type="SAM" id="Phobius"/>
    </source>
</evidence>
<evidence type="ECO:0008006" key="4">
    <source>
        <dbReference type="Google" id="ProtNLM"/>
    </source>
</evidence>
<dbReference type="RefSeq" id="WP_109762079.1">
    <property type="nucleotide sequence ID" value="NZ_QGGU01000002.1"/>
</dbReference>
<protein>
    <recommendedName>
        <fullName evidence="4">PepSY-associated transmembrane protein</fullName>
    </recommendedName>
</protein>
<dbReference type="Pfam" id="PF16357">
    <property type="entry name" value="PepSY_TM_like_2"/>
    <property type="match status" value="1"/>
</dbReference>
<feature type="transmembrane region" description="Helical" evidence="1">
    <location>
        <begin position="12"/>
        <end position="33"/>
    </location>
</feature>
<keyword evidence="1" id="KW-0812">Transmembrane</keyword>
<dbReference type="InterPro" id="IPR032307">
    <property type="entry name" value="PepSY_TM-like_2"/>
</dbReference>
<comment type="caution">
    <text evidence="2">The sequence shown here is derived from an EMBL/GenBank/DDBJ whole genome shotgun (WGS) entry which is preliminary data.</text>
</comment>
<evidence type="ECO:0000313" key="3">
    <source>
        <dbReference type="Proteomes" id="UP000245790"/>
    </source>
</evidence>
<dbReference type="Proteomes" id="UP000245790">
    <property type="component" value="Unassembled WGS sequence"/>
</dbReference>
<name>A0A316FZF8_9GAMM</name>
<reference evidence="2 3" key="1">
    <citation type="submission" date="2018-05" db="EMBL/GenBank/DDBJ databases">
        <title>Genomic Encyclopedia of Type Strains, Phase IV (KMG-IV): sequencing the most valuable type-strain genomes for metagenomic binning, comparative biology and taxonomic classification.</title>
        <authorList>
            <person name="Goeker M."/>
        </authorList>
    </citation>
    <scope>NUCLEOTIDE SEQUENCE [LARGE SCALE GENOMIC DNA]</scope>
    <source>
        <strain evidence="2 3">DSM 25350</strain>
    </source>
</reference>
<keyword evidence="3" id="KW-1185">Reference proteome</keyword>
<dbReference type="OrthoDB" id="7632396at2"/>
<keyword evidence="1" id="KW-0472">Membrane</keyword>
<evidence type="ECO:0000313" key="2">
    <source>
        <dbReference type="EMBL" id="PWK53949.1"/>
    </source>
</evidence>
<organism evidence="2 3">
    <name type="scientific">Pleionea mediterranea</name>
    <dbReference type="NCBI Taxonomy" id="523701"/>
    <lineage>
        <taxon>Bacteria</taxon>
        <taxon>Pseudomonadati</taxon>
        <taxon>Pseudomonadota</taxon>
        <taxon>Gammaproteobacteria</taxon>
        <taxon>Oceanospirillales</taxon>
        <taxon>Pleioneaceae</taxon>
        <taxon>Pleionea</taxon>
    </lineage>
</organism>